<keyword evidence="1" id="KW-0732">Signal</keyword>
<organism evidence="3 4">
    <name type="scientific">Sphingobacterium phlebotomi</name>
    <dbReference type="NCBI Taxonomy" id="2605433"/>
    <lineage>
        <taxon>Bacteria</taxon>
        <taxon>Pseudomonadati</taxon>
        <taxon>Bacteroidota</taxon>
        <taxon>Sphingobacteriia</taxon>
        <taxon>Sphingobacteriales</taxon>
        <taxon>Sphingobacteriaceae</taxon>
        <taxon>Sphingobacterium</taxon>
    </lineage>
</organism>
<evidence type="ECO:0000313" key="3">
    <source>
        <dbReference type="EMBL" id="TYR37530.1"/>
    </source>
</evidence>
<evidence type="ECO:0000259" key="2">
    <source>
        <dbReference type="Pfam" id="PF16409"/>
    </source>
</evidence>
<dbReference type="PROSITE" id="PS51257">
    <property type="entry name" value="PROKAR_LIPOPROTEIN"/>
    <property type="match status" value="1"/>
</dbReference>
<protein>
    <submittedName>
        <fullName evidence="3">DUF5017 domain-containing protein</fullName>
    </submittedName>
</protein>
<comment type="caution">
    <text evidence="3">The sequence shown here is derived from an EMBL/GenBank/DDBJ whole genome shotgun (WGS) entry which is preliminary data.</text>
</comment>
<dbReference type="InterPro" id="IPR032185">
    <property type="entry name" value="DUF5017"/>
</dbReference>
<name>A0A5D4HFB9_9SPHI</name>
<feature type="domain" description="DUF5017" evidence="2">
    <location>
        <begin position="19"/>
        <end position="186"/>
    </location>
</feature>
<sequence>MVTMKRYLIIISVALIMASCQDLYEVEAPVFDVRTDQQVYRVGDMIRFQIEGDPDMINFYSGTMGNDYAYHDQERVYDLTPTLSFRSAKYAGNNEDCAELLYTTEFNGNYDYENVKVTNWINISDRFNIPPIVGTSATFSASGTVDVSDLFEDGKPVYFAWYCKTNEASQRTQFQVSDFNITGVSTVDPEISGVLYSQAQLGFDWSLNPEASEDPTLPNINTSRILWTGTFNNLSGPHKEGYAVSAAVTVPEQMNLGFDAHTVIKSIQNVNMTEYFYAFDKAGEYEVAFVAYNVNFKGREEIVRKIKLTIEE</sequence>
<dbReference type="Proteomes" id="UP000322362">
    <property type="component" value="Unassembled WGS sequence"/>
</dbReference>
<evidence type="ECO:0000256" key="1">
    <source>
        <dbReference type="SAM" id="SignalP"/>
    </source>
</evidence>
<dbReference type="Pfam" id="PF16409">
    <property type="entry name" value="DUF5017"/>
    <property type="match status" value="1"/>
</dbReference>
<evidence type="ECO:0000313" key="4">
    <source>
        <dbReference type="Proteomes" id="UP000322362"/>
    </source>
</evidence>
<dbReference type="AlphaFoldDB" id="A0A5D4HFB9"/>
<feature type="chain" id="PRO_5022920563" evidence="1">
    <location>
        <begin position="25"/>
        <end position="312"/>
    </location>
</feature>
<dbReference type="EMBL" id="VTAV01000002">
    <property type="protein sequence ID" value="TYR37530.1"/>
    <property type="molecule type" value="Genomic_DNA"/>
</dbReference>
<accession>A0A5D4HFB9</accession>
<proteinExistence type="predicted"/>
<feature type="signal peptide" evidence="1">
    <location>
        <begin position="1"/>
        <end position="24"/>
    </location>
</feature>
<gene>
    <name evidence="3" type="ORF">FXV77_05870</name>
</gene>
<reference evidence="3 4" key="1">
    <citation type="submission" date="2019-08" db="EMBL/GenBank/DDBJ databases">
        <title>Phlebobacter frassis gen. nov. sp. nov., a new member of family Sphingobacteriaceae isolated from sand fly rearing media.</title>
        <authorList>
            <person name="Kakumanu M.L."/>
            <person name="Marayati B.F."/>
            <person name="Wada-Katsumata A."/>
            <person name="Wasserberg G."/>
            <person name="Schal C."/>
            <person name="Apperson C.S."/>
            <person name="Ponnusamy L."/>
        </authorList>
    </citation>
    <scope>NUCLEOTIDE SEQUENCE [LARGE SCALE GENOMIC DNA]</scope>
    <source>
        <strain evidence="3 4">SSI9</strain>
    </source>
</reference>
<keyword evidence="4" id="KW-1185">Reference proteome</keyword>